<evidence type="ECO:0000256" key="2">
    <source>
        <dbReference type="ARBA" id="ARBA00023015"/>
    </source>
</evidence>
<dbReference type="EMBL" id="JBBNAF010000001">
    <property type="protein sequence ID" value="KAK9169286.1"/>
    <property type="molecule type" value="Genomic_DNA"/>
</dbReference>
<organism evidence="7 8">
    <name type="scientific">Stephania yunnanensis</name>
    <dbReference type="NCBI Taxonomy" id="152371"/>
    <lineage>
        <taxon>Eukaryota</taxon>
        <taxon>Viridiplantae</taxon>
        <taxon>Streptophyta</taxon>
        <taxon>Embryophyta</taxon>
        <taxon>Tracheophyta</taxon>
        <taxon>Spermatophyta</taxon>
        <taxon>Magnoliopsida</taxon>
        <taxon>Ranunculales</taxon>
        <taxon>Menispermaceae</taxon>
        <taxon>Menispermoideae</taxon>
        <taxon>Cissampelideae</taxon>
        <taxon>Stephania</taxon>
    </lineage>
</organism>
<dbReference type="PANTHER" id="PTHR31391">
    <property type="entry name" value="B3 DOMAIN-CONTAINING PROTEIN OS11G0197600-RELATED"/>
    <property type="match status" value="1"/>
</dbReference>
<dbReference type="GO" id="GO:0003677">
    <property type="term" value="F:DNA binding"/>
    <property type="evidence" value="ECO:0007669"/>
    <property type="project" value="UniProtKB-KW"/>
</dbReference>
<evidence type="ECO:0000256" key="4">
    <source>
        <dbReference type="ARBA" id="ARBA00023163"/>
    </source>
</evidence>
<keyword evidence="5" id="KW-0539">Nucleus</keyword>
<gene>
    <name evidence="7" type="ORF">Syun_001426</name>
</gene>
<dbReference type="InterPro" id="IPR015300">
    <property type="entry name" value="DNA-bd_pseudobarrel_sf"/>
</dbReference>
<dbReference type="InterPro" id="IPR044837">
    <property type="entry name" value="REM16-like"/>
</dbReference>
<reference evidence="7 8" key="1">
    <citation type="submission" date="2024-01" db="EMBL/GenBank/DDBJ databases">
        <title>Genome assemblies of Stephania.</title>
        <authorList>
            <person name="Yang L."/>
        </authorList>
    </citation>
    <scope>NUCLEOTIDE SEQUENCE [LARGE SCALE GENOMIC DNA]</scope>
    <source>
        <strain evidence="7">YNDBR</strain>
        <tissue evidence="7">Leaf</tissue>
    </source>
</reference>
<dbReference type="GO" id="GO:0005634">
    <property type="term" value="C:nucleus"/>
    <property type="evidence" value="ECO:0007669"/>
    <property type="project" value="UniProtKB-SubCell"/>
</dbReference>
<evidence type="ECO:0000256" key="1">
    <source>
        <dbReference type="ARBA" id="ARBA00004123"/>
    </source>
</evidence>
<keyword evidence="8" id="KW-1185">Reference proteome</keyword>
<evidence type="ECO:0000313" key="8">
    <source>
        <dbReference type="Proteomes" id="UP001420932"/>
    </source>
</evidence>
<dbReference type="PANTHER" id="PTHR31391:SF4">
    <property type="entry name" value="B3 DOMAIN-CONTAINING PROTEIN OS03G0184500"/>
    <property type="match status" value="1"/>
</dbReference>
<name>A0AAP0QAW5_9MAGN</name>
<evidence type="ECO:0000313" key="7">
    <source>
        <dbReference type="EMBL" id="KAK9169286.1"/>
    </source>
</evidence>
<evidence type="ECO:0000256" key="3">
    <source>
        <dbReference type="ARBA" id="ARBA00023125"/>
    </source>
</evidence>
<keyword evidence="3" id="KW-0238">DNA-binding</keyword>
<keyword evidence="4" id="KW-0804">Transcription</keyword>
<dbReference type="Proteomes" id="UP001420932">
    <property type="component" value="Unassembled WGS sequence"/>
</dbReference>
<keyword evidence="2" id="KW-0805">Transcription regulation</keyword>
<evidence type="ECO:0000259" key="6">
    <source>
        <dbReference type="PROSITE" id="PS50863"/>
    </source>
</evidence>
<dbReference type="Pfam" id="PF02362">
    <property type="entry name" value="B3"/>
    <property type="match status" value="1"/>
</dbReference>
<dbReference type="Gene3D" id="2.40.330.10">
    <property type="entry name" value="DNA-binding pseudobarrel domain"/>
    <property type="match status" value="1"/>
</dbReference>
<dbReference type="SUPFAM" id="SSF101936">
    <property type="entry name" value="DNA-binding pseudobarrel domain"/>
    <property type="match status" value="1"/>
</dbReference>
<dbReference type="PROSITE" id="PS50863">
    <property type="entry name" value="B3"/>
    <property type="match status" value="1"/>
</dbReference>
<proteinExistence type="predicted"/>
<evidence type="ECO:0000256" key="5">
    <source>
        <dbReference type="ARBA" id="ARBA00023242"/>
    </source>
</evidence>
<feature type="domain" description="TF-B3" evidence="6">
    <location>
        <begin position="1"/>
        <end position="75"/>
    </location>
</feature>
<accession>A0AAP0QAW5</accession>
<dbReference type="AlphaFoldDB" id="A0AAP0QAW5"/>
<comment type="subcellular location">
    <subcellularLocation>
        <location evidence="1">Nucleus</location>
    </subcellularLocation>
</comment>
<protein>
    <recommendedName>
        <fullName evidence="6">TF-B3 domain-containing protein</fullName>
    </recommendedName>
</protein>
<comment type="caution">
    <text evidence="7">The sequence shown here is derived from an EMBL/GenBank/DDBJ whole genome shotgun (WGS) entry which is preliminary data.</text>
</comment>
<sequence length="220" mass="25081">MNIFVSGFVTGNDISQARGDRTWTVGIREEKDRLVLEDEWEDFVKENTSKLNDTLVFKYHKYGKLCLHVTLLEKTEYDHEDKVHAESLVSIDGAAGDRVAKTQLKETLDEENAPKSGESYYVGATIEHDLTYATYFRSQRRAVIEEEVSKAFESALSAVELYKPNFISVMQPSIVQRRIFMVVELQLIPSLFNNFDPHAAAANLPSSNWMHLLSAWVALF</sequence>
<dbReference type="InterPro" id="IPR003340">
    <property type="entry name" value="B3_DNA-bd"/>
</dbReference>